<evidence type="ECO:0008006" key="3">
    <source>
        <dbReference type="Google" id="ProtNLM"/>
    </source>
</evidence>
<accession>A0ABT8HS87</accession>
<evidence type="ECO:0000313" key="2">
    <source>
        <dbReference type="Proteomes" id="UP001172721"/>
    </source>
</evidence>
<evidence type="ECO:0000313" key="1">
    <source>
        <dbReference type="EMBL" id="MDN4523626.1"/>
    </source>
</evidence>
<dbReference type="RefSeq" id="WP_301164644.1">
    <property type="nucleotide sequence ID" value="NZ_JAUHTR010000001.1"/>
</dbReference>
<dbReference type="Gene3D" id="3.40.50.150">
    <property type="entry name" value="Vaccinia Virus protein VP39"/>
    <property type="match status" value="1"/>
</dbReference>
<proteinExistence type="predicted"/>
<organism evidence="1 2">
    <name type="scientific">Fictibacillus fluitans</name>
    <dbReference type="NCBI Taxonomy" id="3058422"/>
    <lineage>
        <taxon>Bacteria</taxon>
        <taxon>Bacillati</taxon>
        <taxon>Bacillota</taxon>
        <taxon>Bacilli</taxon>
        <taxon>Bacillales</taxon>
        <taxon>Fictibacillaceae</taxon>
        <taxon>Fictibacillus</taxon>
    </lineage>
</organism>
<sequence>MGLFQHKFRPQFNMNGKQFYYSKSSYNNFSERSIEVPVAKDFFNKYKEKKILEVGNVFKNYNNEKVTWDVIDKFEVSPNVLNIDLMDYEPVNKYDAIVSVSTIEHIGQTTEPTGTYGENTLDKDREAPLKAIIKIYNLLKLEGEAFITVPYGKLVDFKWLIQFNKEYLYLLFAKFGLPKEDVNFIFYKKTDMELMGNPPVQLWEQVNMEQLSDTKFDSPFPCANGIVFIFIKRTKSKDIILNINQPETNLFYNDPDIIPNFYFSKFTHLHSFDSSGWIQIPKQGLISMYPEIQLDNGEYEITIEIEVKGNKRVYFDLSVNNKSFLNYEFAAEKKVKTKFNLSESKNIVSINLYSGTDQEIRGEFRVKQISLAKIIN</sequence>
<protein>
    <recommendedName>
        <fullName evidence="3">Methyltransferase type 11 domain-containing protein</fullName>
    </recommendedName>
</protein>
<name>A0ABT8HS87_9BACL</name>
<reference evidence="1" key="1">
    <citation type="submission" date="2023-07" db="EMBL/GenBank/DDBJ databases">
        <title>Fictibacillus sp. isolated from freshwater pond.</title>
        <authorList>
            <person name="Kirdat K."/>
            <person name="Bhat A."/>
            <person name="Mourya A."/>
            <person name="Yadav A."/>
        </authorList>
    </citation>
    <scope>NUCLEOTIDE SEQUENCE</scope>
    <source>
        <strain evidence="1">NE201</strain>
    </source>
</reference>
<comment type="caution">
    <text evidence="1">The sequence shown here is derived from an EMBL/GenBank/DDBJ whole genome shotgun (WGS) entry which is preliminary data.</text>
</comment>
<dbReference type="EMBL" id="JAUHTR010000001">
    <property type="protein sequence ID" value="MDN4523626.1"/>
    <property type="molecule type" value="Genomic_DNA"/>
</dbReference>
<dbReference type="Proteomes" id="UP001172721">
    <property type="component" value="Unassembled WGS sequence"/>
</dbReference>
<dbReference type="InterPro" id="IPR029063">
    <property type="entry name" value="SAM-dependent_MTases_sf"/>
</dbReference>
<gene>
    <name evidence="1" type="ORF">QYB97_04035</name>
</gene>
<dbReference type="SUPFAM" id="SSF53335">
    <property type="entry name" value="S-adenosyl-L-methionine-dependent methyltransferases"/>
    <property type="match status" value="1"/>
</dbReference>
<keyword evidence="2" id="KW-1185">Reference proteome</keyword>